<dbReference type="STRING" id="40335.Ltuc_0953"/>
<dbReference type="OrthoDB" id="9777133at2"/>
<dbReference type="PATRIC" id="fig|40335.7.peg.1005"/>
<dbReference type="GO" id="GO:0033194">
    <property type="term" value="P:response to hydroperoxide"/>
    <property type="evidence" value="ECO:0007669"/>
    <property type="project" value="TreeGrafter"/>
</dbReference>
<dbReference type="InterPro" id="IPR005583">
    <property type="entry name" value="YaaA"/>
</dbReference>
<keyword evidence="3" id="KW-1185">Reference proteome</keyword>
<dbReference type="PANTHER" id="PTHR30283:SF4">
    <property type="entry name" value="PEROXIDE STRESS RESISTANCE PROTEIN YAAA"/>
    <property type="match status" value="1"/>
</dbReference>
<evidence type="ECO:0000313" key="2">
    <source>
        <dbReference type="EMBL" id="KTD73106.1"/>
    </source>
</evidence>
<organism evidence="2 3">
    <name type="scientific">Legionella tucsonensis</name>
    <dbReference type="NCBI Taxonomy" id="40335"/>
    <lineage>
        <taxon>Bacteria</taxon>
        <taxon>Pseudomonadati</taxon>
        <taxon>Pseudomonadota</taxon>
        <taxon>Gammaproteobacteria</taxon>
        <taxon>Legionellales</taxon>
        <taxon>Legionellaceae</taxon>
        <taxon>Legionella</taxon>
    </lineage>
</organism>
<evidence type="ECO:0000313" key="3">
    <source>
        <dbReference type="Proteomes" id="UP000054693"/>
    </source>
</evidence>
<dbReference type="AlphaFoldDB" id="A0A0W0ZVE9"/>
<proteinExistence type="inferred from homology"/>
<dbReference type="PANTHER" id="PTHR30283">
    <property type="entry name" value="PEROXIDE STRESS RESPONSE PROTEIN YAAA"/>
    <property type="match status" value="1"/>
</dbReference>
<protein>
    <recommendedName>
        <fullName evidence="1">UPF0246 protein Ltuc_0953</fullName>
    </recommendedName>
</protein>
<evidence type="ECO:0000256" key="1">
    <source>
        <dbReference type="HAMAP-Rule" id="MF_00652"/>
    </source>
</evidence>
<dbReference type="Proteomes" id="UP000054693">
    <property type="component" value="Unassembled WGS sequence"/>
</dbReference>
<accession>A0A0W0ZVE9</accession>
<dbReference type="RefSeq" id="WP_058520178.1">
    <property type="nucleotide sequence ID" value="NZ_CAAAIP010000001.1"/>
</dbReference>
<comment type="similarity">
    <text evidence="1">Belongs to the UPF0246 family.</text>
</comment>
<dbReference type="Pfam" id="PF03883">
    <property type="entry name" value="H2O2_YaaD"/>
    <property type="match status" value="1"/>
</dbReference>
<dbReference type="NCBIfam" id="NF002543">
    <property type="entry name" value="PRK02101.1-4"/>
    <property type="match status" value="1"/>
</dbReference>
<name>A0A0W0ZVE9_9GAMM</name>
<dbReference type="HAMAP" id="MF_00652">
    <property type="entry name" value="UPF0246"/>
    <property type="match status" value="1"/>
</dbReference>
<dbReference type="EMBL" id="LNZA01000001">
    <property type="protein sequence ID" value="KTD73106.1"/>
    <property type="molecule type" value="Genomic_DNA"/>
</dbReference>
<dbReference type="GO" id="GO:0005829">
    <property type="term" value="C:cytosol"/>
    <property type="evidence" value="ECO:0007669"/>
    <property type="project" value="TreeGrafter"/>
</dbReference>
<dbReference type="NCBIfam" id="NF002542">
    <property type="entry name" value="PRK02101.1-3"/>
    <property type="match status" value="1"/>
</dbReference>
<comment type="caution">
    <text evidence="2">The sequence shown here is derived from an EMBL/GenBank/DDBJ whole genome shotgun (WGS) entry which is preliminary data.</text>
</comment>
<reference evidence="2 3" key="1">
    <citation type="submission" date="2015-11" db="EMBL/GenBank/DDBJ databases">
        <title>Genomic analysis of 38 Legionella species identifies large and diverse effector repertoires.</title>
        <authorList>
            <person name="Burstein D."/>
            <person name="Amaro F."/>
            <person name="Zusman T."/>
            <person name="Lifshitz Z."/>
            <person name="Cohen O."/>
            <person name="Gilbert J.A."/>
            <person name="Pupko T."/>
            <person name="Shuman H.A."/>
            <person name="Segal G."/>
        </authorList>
    </citation>
    <scope>NUCLEOTIDE SEQUENCE [LARGE SCALE GENOMIC DNA]</scope>
    <source>
        <strain evidence="2 3">ATCC 49180</strain>
    </source>
</reference>
<sequence length="258" mass="29697">MIILLSPAKKLLNNSKPYSGVTSTPLFTDKTNTLVKLMKTKSVDDIAALMDLSKNLAELNYNRYHDFYMGDKVSLHAYPALFLFQGDVYQGLKAFSWEQKTVDYSQDHLRILSGLYGLLRPLDNIQPYRLEMGVRLQNPAGKNLYDFWQETVTSILNQQLATQKNPVLINLASSEYFKAVDEKGLNYPIITVNFYEKKNDQMKMIGIHAKKARGTIAKFLMQNQIDDLEHLKQFNELGYKFQESTSTKSHLDFVRDAY</sequence>
<gene>
    <name evidence="2" type="ORF">Ltuc_0953</name>
</gene>